<evidence type="ECO:0000256" key="1">
    <source>
        <dbReference type="ARBA" id="ARBA00001933"/>
    </source>
</evidence>
<comment type="function">
    <text evidence="2">Decarboxylates L-threonine-O-3-phosphate to yield (R)-1-amino-2-propanol O-2-phosphate, the precursor for the linkage between the nucleotide loop and the corrin ring in cobalamin.</text>
</comment>
<evidence type="ECO:0000259" key="10">
    <source>
        <dbReference type="Pfam" id="PF00155"/>
    </source>
</evidence>
<dbReference type="InterPro" id="IPR015424">
    <property type="entry name" value="PyrdxlP-dep_Trfase"/>
</dbReference>
<evidence type="ECO:0000256" key="5">
    <source>
        <dbReference type="ARBA" id="ARBA00022573"/>
    </source>
</evidence>
<dbReference type="GO" id="GO:0048472">
    <property type="term" value="F:threonine-phosphate decarboxylase activity"/>
    <property type="evidence" value="ECO:0007669"/>
    <property type="project" value="UniProtKB-EC"/>
</dbReference>
<comment type="cofactor">
    <cofactor evidence="1">
        <name>pyridoxal 5'-phosphate</name>
        <dbReference type="ChEBI" id="CHEBI:597326"/>
    </cofactor>
</comment>
<dbReference type="InterPro" id="IPR015421">
    <property type="entry name" value="PyrdxlP-dep_Trfase_major"/>
</dbReference>
<dbReference type="UniPathway" id="UPA00148"/>
<name>A0A7C9VAP5_9HYPH</name>
<evidence type="ECO:0000256" key="2">
    <source>
        <dbReference type="ARBA" id="ARBA00003444"/>
    </source>
</evidence>
<dbReference type="PANTHER" id="PTHR42885">
    <property type="entry name" value="HISTIDINOL-PHOSPHATE AMINOTRANSFERASE-RELATED"/>
    <property type="match status" value="1"/>
</dbReference>
<dbReference type="PANTHER" id="PTHR42885:SF1">
    <property type="entry name" value="THREONINE-PHOSPHATE DECARBOXYLASE"/>
    <property type="match status" value="1"/>
</dbReference>
<comment type="caution">
    <text evidence="11">The sequence shown here is derived from an EMBL/GenBank/DDBJ whole genome shotgun (WGS) entry which is preliminary data.</text>
</comment>
<dbReference type="Gene3D" id="3.40.640.10">
    <property type="entry name" value="Type I PLP-dependent aspartate aminotransferase-like (Major domain)"/>
    <property type="match status" value="1"/>
</dbReference>
<sequence length="353" mass="37177">MALENRSSVTAVADHGGSLGRAAALFPHAPLPWIDLSTGINPHSYPLFDLPATALSRLPEPGRARELAAIAASAYGAASAANVVSAPGTQILLPRVASLVKPGRALVLGPTYAEHARACAIAGHTVSEVRDFEALYDSDLAIVVNPNNPDGRVIARKKLLHLAAALHVKGGLLVVDEAFMDVGPQSERVDGDAGQGGLVVLRSFGKFFGLAGVRLGFAIAEKPLTERLDAELGPWAVAGQALEYGIKALADISWQDAMRARLQEEAAQLDALLARHGVIVSGGTSLFRFVKTPHAASLFIALGEKGILLRNFSWDANALRIGLPGSEADWQRLEQALAGWAARHAGNLTEVRS</sequence>
<evidence type="ECO:0000256" key="8">
    <source>
        <dbReference type="ARBA" id="ARBA00029996"/>
    </source>
</evidence>
<comment type="catalytic activity">
    <reaction evidence="9">
        <text>O-phospho-L-threonine + H(+) = (R)-1-aminopropan-2-yl phosphate + CO2</text>
        <dbReference type="Rhea" id="RHEA:11492"/>
        <dbReference type="ChEBI" id="CHEBI:15378"/>
        <dbReference type="ChEBI" id="CHEBI:16526"/>
        <dbReference type="ChEBI" id="CHEBI:58563"/>
        <dbReference type="ChEBI" id="CHEBI:58675"/>
        <dbReference type="EC" id="4.1.1.81"/>
    </reaction>
</comment>
<gene>
    <name evidence="11" type="ORF">G6N74_07105</name>
</gene>
<dbReference type="RefSeq" id="WP_165115814.1">
    <property type="nucleotide sequence ID" value="NZ_JAAKZG010000003.1"/>
</dbReference>
<dbReference type="SUPFAM" id="SSF53383">
    <property type="entry name" value="PLP-dependent transferases"/>
    <property type="match status" value="1"/>
</dbReference>
<keyword evidence="5" id="KW-0169">Cobalamin biosynthesis</keyword>
<evidence type="ECO:0000313" key="12">
    <source>
        <dbReference type="Proteomes" id="UP000481252"/>
    </source>
</evidence>
<evidence type="ECO:0000313" key="11">
    <source>
        <dbReference type="EMBL" id="NGN40829.1"/>
    </source>
</evidence>
<evidence type="ECO:0000256" key="3">
    <source>
        <dbReference type="ARBA" id="ARBA00004953"/>
    </source>
</evidence>
<dbReference type="Gene3D" id="3.90.1150.10">
    <property type="entry name" value="Aspartate Aminotransferase, domain 1"/>
    <property type="match status" value="1"/>
</dbReference>
<evidence type="ECO:0000256" key="7">
    <source>
        <dbReference type="ARBA" id="ARBA00023239"/>
    </source>
</evidence>
<comment type="pathway">
    <text evidence="3">Cofactor biosynthesis; adenosylcobalamin biosynthesis.</text>
</comment>
<accession>A0A7C9VAP5</accession>
<protein>
    <recommendedName>
        <fullName evidence="4">threonine-phosphate decarboxylase</fullName>
        <ecNumber evidence="4">4.1.1.81</ecNumber>
    </recommendedName>
    <alternativeName>
        <fullName evidence="8">L-threonine-O-3-phosphate decarboxylase</fullName>
    </alternativeName>
</protein>
<dbReference type="CDD" id="cd00609">
    <property type="entry name" value="AAT_like"/>
    <property type="match status" value="1"/>
</dbReference>
<dbReference type="Proteomes" id="UP000481252">
    <property type="component" value="Unassembled WGS sequence"/>
</dbReference>
<keyword evidence="6" id="KW-0663">Pyridoxal phosphate</keyword>
<dbReference type="NCBIfam" id="TIGR01140">
    <property type="entry name" value="L_thr_O3P_dcar"/>
    <property type="match status" value="1"/>
</dbReference>
<dbReference type="InterPro" id="IPR004839">
    <property type="entry name" value="Aminotransferase_I/II_large"/>
</dbReference>
<dbReference type="GO" id="GO:0030170">
    <property type="term" value="F:pyridoxal phosphate binding"/>
    <property type="evidence" value="ECO:0007669"/>
    <property type="project" value="InterPro"/>
</dbReference>
<dbReference type="Pfam" id="PF00155">
    <property type="entry name" value="Aminotran_1_2"/>
    <property type="match status" value="1"/>
</dbReference>
<keyword evidence="7 11" id="KW-0456">Lyase</keyword>
<dbReference type="AlphaFoldDB" id="A0A7C9VAP5"/>
<organism evidence="11 12">
    <name type="scientific">Mesorhizobium zhangyense</name>
    <dbReference type="NCBI Taxonomy" id="1776730"/>
    <lineage>
        <taxon>Bacteria</taxon>
        <taxon>Pseudomonadati</taxon>
        <taxon>Pseudomonadota</taxon>
        <taxon>Alphaproteobacteria</taxon>
        <taxon>Hyphomicrobiales</taxon>
        <taxon>Phyllobacteriaceae</taxon>
        <taxon>Mesorhizobium</taxon>
    </lineage>
</organism>
<reference evidence="11 12" key="1">
    <citation type="submission" date="2020-02" db="EMBL/GenBank/DDBJ databases">
        <title>Genome sequence of the type strain CGMCC 1.15528 of Mesorhizobium zhangyense.</title>
        <authorList>
            <person name="Gao J."/>
            <person name="Sun J."/>
        </authorList>
    </citation>
    <scope>NUCLEOTIDE SEQUENCE [LARGE SCALE GENOMIC DNA]</scope>
    <source>
        <strain evidence="11 12">CGMCC 1.15528</strain>
    </source>
</reference>
<evidence type="ECO:0000256" key="6">
    <source>
        <dbReference type="ARBA" id="ARBA00022898"/>
    </source>
</evidence>
<proteinExistence type="predicted"/>
<evidence type="ECO:0000256" key="9">
    <source>
        <dbReference type="ARBA" id="ARBA00048531"/>
    </source>
</evidence>
<dbReference type="InterPro" id="IPR015422">
    <property type="entry name" value="PyrdxlP-dep_Trfase_small"/>
</dbReference>
<feature type="domain" description="Aminotransferase class I/classII large" evidence="10">
    <location>
        <begin position="79"/>
        <end position="333"/>
    </location>
</feature>
<keyword evidence="12" id="KW-1185">Reference proteome</keyword>
<dbReference type="GO" id="GO:0009236">
    <property type="term" value="P:cobalamin biosynthetic process"/>
    <property type="evidence" value="ECO:0007669"/>
    <property type="project" value="UniProtKB-UniPathway"/>
</dbReference>
<dbReference type="EMBL" id="JAAKZG010000003">
    <property type="protein sequence ID" value="NGN40829.1"/>
    <property type="molecule type" value="Genomic_DNA"/>
</dbReference>
<evidence type="ECO:0000256" key="4">
    <source>
        <dbReference type="ARBA" id="ARBA00012285"/>
    </source>
</evidence>
<dbReference type="InterPro" id="IPR005860">
    <property type="entry name" value="CobD"/>
</dbReference>
<dbReference type="EC" id="4.1.1.81" evidence="4"/>